<dbReference type="GO" id="GO:0003677">
    <property type="term" value="F:DNA binding"/>
    <property type="evidence" value="ECO:0007669"/>
    <property type="project" value="UniProtKB-KW"/>
</dbReference>
<gene>
    <name evidence="3" type="ordered locus">Acid_1430</name>
</gene>
<proteinExistence type="predicted"/>
<dbReference type="EMBL" id="CP000473">
    <property type="protein sequence ID" value="ABJ82423.1"/>
    <property type="molecule type" value="Genomic_DNA"/>
</dbReference>
<dbReference type="GO" id="GO:0003700">
    <property type="term" value="F:DNA-binding transcription factor activity"/>
    <property type="evidence" value="ECO:0007669"/>
    <property type="project" value="InterPro"/>
</dbReference>
<sequence>MLKSRKTRPVASPEAQGYNSSDVARICGVSLRQLQWWDERNVVSPRQDGHKRIYMPEEVVEISVIAELRRKGFSLQKIRRVLRFLQKDMGKRLSEAIAGTADVHLLTDGKSIYLEETPNRIIDLLKNARQPMFLVCVTDQVKRLSALAERKPARSETLAPAQRKARVG</sequence>
<organism evidence="3">
    <name type="scientific">Solibacter usitatus (strain Ellin6076)</name>
    <dbReference type="NCBI Taxonomy" id="234267"/>
    <lineage>
        <taxon>Bacteria</taxon>
        <taxon>Pseudomonadati</taxon>
        <taxon>Acidobacteriota</taxon>
        <taxon>Terriglobia</taxon>
        <taxon>Bryobacterales</taxon>
        <taxon>Solibacteraceae</taxon>
        <taxon>Candidatus Solibacter</taxon>
    </lineage>
</organism>
<dbReference type="OrthoDB" id="121366at2"/>
<dbReference type="PANTHER" id="PTHR30204">
    <property type="entry name" value="REDOX-CYCLING DRUG-SENSING TRANSCRIPTIONAL ACTIVATOR SOXR"/>
    <property type="match status" value="1"/>
</dbReference>
<dbReference type="SUPFAM" id="SSF46955">
    <property type="entry name" value="Putative DNA-binding domain"/>
    <property type="match status" value="1"/>
</dbReference>
<dbReference type="AlphaFoldDB" id="Q028X9"/>
<keyword evidence="1" id="KW-0238">DNA-binding</keyword>
<evidence type="ECO:0000313" key="3">
    <source>
        <dbReference type="EMBL" id="ABJ82423.1"/>
    </source>
</evidence>
<dbReference type="CDD" id="cd01105">
    <property type="entry name" value="HTH_GlnR-like"/>
    <property type="match status" value="1"/>
</dbReference>
<dbReference type="InParanoid" id="Q028X9"/>
<protein>
    <submittedName>
        <fullName evidence="3">Transcriptional regulator, MerR family</fullName>
    </submittedName>
</protein>
<dbReference type="InterPro" id="IPR047057">
    <property type="entry name" value="MerR_fam"/>
</dbReference>
<dbReference type="InterPro" id="IPR009061">
    <property type="entry name" value="DNA-bd_dom_put_sf"/>
</dbReference>
<dbReference type="HOGENOM" id="CLU_131459_0_0_0"/>
<accession>Q028X9</accession>
<evidence type="ECO:0000259" key="2">
    <source>
        <dbReference type="PROSITE" id="PS50937"/>
    </source>
</evidence>
<dbReference type="PANTHER" id="PTHR30204:SF90">
    <property type="entry name" value="HTH-TYPE TRANSCRIPTIONAL ACTIVATOR MTA"/>
    <property type="match status" value="1"/>
</dbReference>
<dbReference type="Pfam" id="PF13411">
    <property type="entry name" value="MerR_1"/>
    <property type="match status" value="1"/>
</dbReference>
<dbReference type="SMART" id="SM00422">
    <property type="entry name" value="HTH_MERR"/>
    <property type="match status" value="1"/>
</dbReference>
<dbReference type="eggNOG" id="COG0789">
    <property type="taxonomic scope" value="Bacteria"/>
</dbReference>
<dbReference type="KEGG" id="sus:Acid_1430"/>
<dbReference type="Gene3D" id="1.10.1660.10">
    <property type="match status" value="1"/>
</dbReference>
<feature type="domain" description="HTH merR-type" evidence="2">
    <location>
        <begin position="23"/>
        <end position="84"/>
    </location>
</feature>
<reference evidence="3" key="1">
    <citation type="submission" date="2006-10" db="EMBL/GenBank/DDBJ databases">
        <title>Complete sequence of Solibacter usitatus Ellin6076.</title>
        <authorList>
            <consortium name="US DOE Joint Genome Institute"/>
            <person name="Copeland A."/>
            <person name="Lucas S."/>
            <person name="Lapidus A."/>
            <person name="Barry K."/>
            <person name="Detter J.C."/>
            <person name="Glavina del Rio T."/>
            <person name="Hammon N."/>
            <person name="Israni S."/>
            <person name="Dalin E."/>
            <person name="Tice H."/>
            <person name="Pitluck S."/>
            <person name="Thompson L.S."/>
            <person name="Brettin T."/>
            <person name="Bruce D."/>
            <person name="Han C."/>
            <person name="Tapia R."/>
            <person name="Gilna P."/>
            <person name="Schmutz J."/>
            <person name="Larimer F."/>
            <person name="Land M."/>
            <person name="Hauser L."/>
            <person name="Kyrpides N."/>
            <person name="Mikhailova N."/>
            <person name="Janssen P.H."/>
            <person name="Kuske C.R."/>
            <person name="Richardson P."/>
        </authorList>
    </citation>
    <scope>NUCLEOTIDE SEQUENCE</scope>
    <source>
        <strain evidence="3">Ellin6076</strain>
    </source>
</reference>
<dbReference type="STRING" id="234267.Acid_1430"/>
<dbReference type="PROSITE" id="PS50937">
    <property type="entry name" value="HTH_MERR_2"/>
    <property type="match status" value="1"/>
</dbReference>
<dbReference type="InterPro" id="IPR000551">
    <property type="entry name" value="MerR-type_HTH_dom"/>
</dbReference>
<name>Q028X9_SOLUE</name>
<evidence type="ECO:0000256" key="1">
    <source>
        <dbReference type="ARBA" id="ARBA00023125"/>
    </source>
</evidence>